<dbReference type="InterPro" id="IPR005039">
    <property type="entry name" value="Ant_C"/>
</dbReference>
<dbReference type="Pfam" id="PF03374">
    <property type="entry name" value="ANT"/>
    <property type="match status" value="1"/>
</dbReference>
<evidence type="ECO:0000259" key="1">
    <source>
        <dbReference type="PROSITE" id="PS51750"/>
    </source>
</evidence>
<sequence length="262" mass="29784">MNELQNFVFEGNSVRTVLVDDKPFFVGNDVATAIGYSNPQKALRDHVKPKYKLTERIVLSGQKREVILISEPGIYQLAGQSKLPSAEPFQDWVYEEVLPTIQHHGAYMTSEVIEKTISDPDFIIGLATQLKVERTGRLIAEQQVQELKPKATYYDRILSNKALVAISVIAKDYGMSGTAMNILLHRLGVQYKQGKTWLLYSKYQTTGWTQSETTMVKRKDGTEKAVLNTKWTQKGRLGLYELLKLNNYLPLIEQDLDIQEAE</sequence>
<dbReference type="InterPro" id="IPR003497">
    <property type="entry name" value="BRO_N_domain"/>
</dbReference>
<organism evidence="2 3">
    <name type="scientific">Lapidilactobacillus gannanensis</name>
    <dbReference type="NCBI Taxonomy" id="2486002"/>
    <lineage>
        <taxon>Bacteria</taxon>
        <taxon>Bacillati</taxon>
        <taxon>Bacillota</taxon>
        <taxon>Bacilli</taxon>
        <taxon>Lactobacillales</taxon>
        <taxon>Lactobacillaceae</taxon>
        <taxon>Lapidilactobacillus</taxon>
    </lineage>
</organism>
<proteinExistence type="predicted"/>
<dbReference type="PANTHER" id="PTHR36180">
    <property type="entry name" value="DNA-BINDING PROTEIN-RELATED-RELATED"/>
    <property type="match status" value="1"/>
</dbReference>
<evidence type="ECO:0000313" key="3">
    <source>
        <dbReference type="Proteomes" id="UP001597191"/>
    </source>
</evidence>
<dbReference type="Proteomes" id="UP001597191">
    <property type="component" value="Unassembled WGS sequence"/>
</dbReference>
<dbReference type="EMBL" id="JBHTOH010000018">
    <property type="protein sequence ID" value="MFD1410598.1"/>
    <property type="molecule type" value="Genomic_DNA"/>
</dbReference>
<dbReference type="SMART" id="SM01040">
    <property type="entry name" value="Bro-N"/>
    <property type="match status" value="1"/>
</dbReference>
<reference evidence="3" key="1">
    <citation type="journal article" date="2019" name="Int. J. Syst. Evol. Microbiol.">
        <title>The Global Catalogue of Microorganisms (GCM) 10K type strain sequencing project: providing services to taxonomists for standard genome sequencing and annotation.</title>
        <authorList>
            <consortium name="The Broad Institute Genomics Platform"/>
            <consortium name="The Broad Institute Genome Sequencing Center for Infectious Disease"/>
            <person name="Wu L."/>
            <person name="Ma J."/>
        </authorList>
    </citation>
    <scope>NUCLEOTIDE SEQUENCE [LARGE SCALE GENOMIC DNA]</scope>
    <source>
        <strain evidence="3">CCM 8937</strain>
    </source>
</reference>
<dbReference type="PROSITE" id="PS51750">
    <property type="entry name" value="BRO_N"/>
    <property type="match status" value="1"/>
</dbReference>
<protein>
    <submittedName>
        <fullName evidence="2">Phage antirepressor</fullName>
    </submittedName>
</protein>
<comment type="caution">
    <text evidence="2">The sequence shown here is derived from an EMBL/GenBank/DDBJ whole genome shotgun (WGS) entry which is preliminary data.</text>
</comment>
<dbReference type="PANTHER" id="PTHR36180:SF2">
    <property type="entry name" value="BRO FAMILY PROTEIN"/>
    <property type="match status" value="1"/>
</dbReference>
<dbReference type="Pfam" id="PF02498">
    <property type="entry name" value="Bro-N"/>
    <property type="match status" value="1"/>
</dbReference>
<gene>
    <name evidence="2" type="ORF">ACFQ4R_03080</name>
</gene>
<dbReference type="RefSeq" id="WP_125651311.1">
    <property type="nucleotide sequence ID" value="NZ_JBHTOH010000018.1"/>
</dbReference>
<name>A0ABW4BMU8_9LACO</name>
<keyword evidence="3" id="KW-1185">Reference proteome</keyword>
<accession>A0ABW4BMU8</accession>
<feature type="domain" description="Bro-N" evidence="1">
    <location>
        <begin position="1"/>
        <end position="105"/>
    </location>
</feature>
<evidence type="ECO:0000313" key="2">
    <source>
        <dbReference type="EMBL" id="MFD1410598.1"/>
    </source>
</evidence>